<reference evidence="1 2" key="1">
    <citation type="submission" date="2018-08" db="EMBL/GenBank/DDBJ databases">
        <title>Chitinophaga sp. K20C18050901, a novel bacterium isolated from forest soil.</title>
        <authorList>
            <person name="Wang C."/>
        </authorList>
    </citation>
    <scope>NUCLEOTIDE SEQUENCE [LARGE SCALE GENOMIC DNA]</scope>
    <source>
        <strain evidence="1 2">K20C18050901</strain>
    </source>
</reference>
<proteinExistence type="predicted"/>
<sequence>MLLLSLFTEVAALAWKWELYHWGSFNYSQNNFWIYNFFLILRFGLLAMIFNLTLYQHKLIPLIGGIIFLFGLLDYVLIHGPLQFNTYSMILTHICIITLCLLYFRQLLQEPGIIAIQKEPLFWMVIGLFFYHAVSLPFLINLGFFNLQNYRLTVYFFPINEALNFLLCSCYLISFLWKPQYSQPL</sequence>
<evidence type="ECO:0000313" key="1">
    <source>
        <dbReference type="EMBL" id="RFM34655.1"/>
    </source>
</evidence>
<dbReference type="AlphaFoldDB" id="A0A3E1P3A6"/>
<comment type="caution">
    <text evidence="1">The sequence shown here is derived from an EMBL/GenBank/DDBJ whole genome shotgun (WGS) entry which is preliminary data.</text>
</comment>
<dbReference type="Proteomes" id="UP000261174">
    <property type="component" value="Unassembled WGS sequence"/>
</dbReference>
<organism evidence="1 2">
    <name type="scientific">Chitinophaga silvisoli</name>
    <dbReference type="NCBI Taxonomy" id="2291814"/>
    <lineage>
        <taxon>Bacteria</taxon>
        <taxon>Pseudomonadati</taxon>
        <taxon>Bacteroidota</taxon>
        <taxon>Chitinophagia</taxon>
        <taxon>Chitinophagales</taxon>
        <taxon>Chitinophagaceae</taxon>
        <taxon>Chitinophaga</taxon>
    </lineage>
</organism>
<dbReference type="EMBL" id="QTJV01000004">
    <property type="protein sequence ID" value="RFM34655.1"/>
    <property type="molecule type" value="Genomic_DNA"/>
</dbReference>
<protein>
    <submittedName>
        <fullName evidence="1">Uncharacterized protein</fullName>
    </submittedName>
</protein>
<keyword evidence="2" id="KW-1185">Reference proteome</keyword>
<evidence type="ECO:0000313" key="2">
    <source>
        <dbReference type="Proteomes" id="UP000261174"/>
    </source>
</evidence>
<name>A0A3E1P3A6_9BACT</name>
<accession>A0A3E1P3A6</accession>
<gene>
    <name evidence="1" type="ORF">DXN04_15430</name>
</gene>